<reference evidence="3" key="1">
    <citation type="journal article" date="2014" name="Genome Announc.">
        <title>Draft genome sequence of Weissella oryzae SG25T, isolated from fermented rice grains.</title>
        <authorList>
            <person name="Tanizawa Y."/>
            <person name="Fujisawa T."/>
            <person name="Mochizuki T."/>
            <person name="Kaminuma E."/>
            <person name="Suzuki Y."/>
            <person name="Nakamura Y."/>
            <person name="Tohno M."/>
        </authorList>
    </citation>
    <scope>NUCLEOTIDE SEQUENCE [LARGE SCALE GENOMIC DNA]</scope>
    <source>
        <strain evidence="3">DSM 25784 / JCM 18191 / LMG 30913 / SG25</strain>
    </source>
</reference>
<keyword evidence="1" id="KW-1133">Transmembrane helix</keyword>
<feature type="transmembrane region" description="Helical" evidence="1">
    <location>
        <begin position="20"/>
        <end position="39"/>
    </location>
</feature>
<evidence type="ECO:0000313" key="2">
    <source>
        <dbReference type="EMBL" id="GAK30138.1"/>
    </source>
</evidence>
<sequence length="60" mass="6817">MSVAYRDRHEKFEMSTASLAISMVPVIIIASGLTGMMAAKAYRTVRLANAKARRIEYRRR</sequence>
<gene>
    <name evidence="2" type="ORF">WOSG25_012350</name>
</gene>
<accession>A0A069CSA0</accession>
<keyword evidence="1" id="KW-0472">Membrane</keyword>
<evidence type="ECO:0000313" key="3">
    <source>
        <dbReference type="Proteomes" id="UP000030643"/>
    </source>
</evidence>
<evidence type="ECO:0000256" key="1">
    <source>
        <dbReference type="SAM" id="Phobius"/>
    </source>
</evidence>
<dbReference type="Proteomes" id="UP000030643">
    <property type="component" value="Unassembled WGS sequence"/>
</dbReference>
<dbReference type="EMBL" id="DF820484">
    <property type="protein sequence ID" value="GAK30138.1"/>
    <property type="molecule type" value="Genomic_DNA"/>
</dbReference>
<proteinExistence type="predicted"/>
<keyword evidence="1" id="KW-0812">Transmembrane</keyword>
<dbReference type="OrthoDB" id="9901621at2"/>
<keyword evidence="3" id="KW-1185">Reference proteome</keyword>
<dbReference type="AlphaFoldDB" id="A0A069CSA0"/>
<protein>
    <submittedName>
        <fullName evidence="2">Uncharacterized protein</fullName>
    </submittedName>
</protein>
<dbReference type="RefSeq" id="WP_045476298.1">
    <property type="nucleotide sequence ID" value="NZ_DF820484.1"/>
</dbReference>
<organism evidence="2 3">
    <name type="scientific">Weissella oryzae (strain DSM 25784 / JCM 18191 / LMG 30913 / SG25)</name>
    <dbReference type="NCBI Taxonomy" id="1329250"/>
    <lineage>
        <taxon>Bacteria</taxon>
        <taxon>Bacillati</taxon>
        <taxon>Bacillota</taxon>
        <taxon>Bacilli</taxon>
        <taxon>Lactobacillales</taxon>
        <taxon>Lactobacillaceae</taxon>
        <taxon>Weissella</taxon>
    </lineage>
</organism>
<name>A0A069CSA0_WEIOS</name>
<dbReference type="STRING" id="1329250.WOSG25_012350"/>